<dbReference type="Proteomes" id="UP000288951">
    <property type="component" value="Unassembled WGS sequence"/>
</dbReference>
<organism evidence="2 3">
    <name type="scientific">Flavobacterium columnare</name>
    <dbReference type="NCBI Taxonomy" id="996"/>
    <lineage>
        <taxon>Bacteria</taxon>
        <taxon>Pseudomonadati</taxon>
        <taxon>Bacteroidota</taxon>
        <taxon>Flavobacteriia</taxon>
        <taxon>Flavobacteriales</taxon>
        <taxon>Flavobacteriaceae</taxon>
        <taxon>Flavobacterium</taxon>
    </lineage>
</organism>
<accession>A0A437UB17</accession>
<feature type="region of interest" description="Disordered" evidence="1">
    <location>
        <begin position="327"/>
        <end position="355"/>
    </location>
</feature>
<dbReference type="NCBIfam" id="TIGR03696">
    <property type="entry name" value="Rhs_assc_core"/>
    <property type="match status" value="1"/>
</dbReference>
<gene>
    <name evidence="2" type="ORF">EH230_07810</name>
</gene>
<evidence type="ECO:0000313" key="3">
    <source>
        <dbReference type="Proteomes" id="UP000288951"/>
    </source>
</evidence>
<dbReference type="PANTHER" id="PTHR32305">
    <property type="match status" value="1"/>
</dbReference>
<dbReference type="Gene3D" id="2.180.10.10">
    <property type="entry name" value="RHS repeat-associated core"/>
    <property type="match status" value="1"/>
</dbReference>
<name>A0A437UB17_9FLAO</name>
<dbReference type="InterPro" id="IPR022385">
    <property type="entry name" value="Rhs_assc_core"/>
</dbReference>
<dbReference type="RefSeq" id="WP_127823327.1">
    <property type="nucleotide sequence ID" value="NZ_RQSM01000003.1"/>
</dbReference>
<dbReference type="EMBL" id="RQSM01000003">
    <property type="protein sequence ID" value="RVU90812.1"/>
    <property type="molecule type" value="Genomic_DNA"/>
</dbReference>
<feature type="compositionally biased region" description="Polar residues" evidence="1">
    <location>
        <begin position="342"/>
        <end position="355"/>
    </location>
</feature>
<keyword evidence="3" id="KW-1185">Reference proteome</keyword>
<evidence type="ECO:0000256" key="1">
    <source>
        <dbReference type="SAM" id="MobiDB-lite"/>
    </source>
</evidence>
<proteinExistence type="predicted"/>
<sequence>MPDVLSYNDYYPFGSLIPNRHGSSTAYRYGFQGQEKDDEIKGEGNSLNYTFRMHDPRIGRFFAVDPLFKDYPQLTPYQFASNTPICSDDLEGLEARKRIKNNTYFITLKNVNFKFVFRKSTEYFTQAAARNNTPKKDFTINTQMFDYKSKWDYVNADTPQPTSDYTPQGLNVVDGVKKAGRSSENTFYFSESSSGVWTTGFGDVPSDSKFGFGGGTPLVVDGLKFGETNTYKDDAPESVKKVGSVGSIDPKNWKYLKQKSNGVYSGQNDSDVGKTILGYNSKTKNWIIVSQENGKSGYTLDQIRDYLYSKGFDNILGFDGSTSSTLIEDGKTRVSPDERKNSTMPSGVNLSVPQN</sequence>
<dbReference type="PANTHER" id="PTHR32305:SF15">
    <property type="entry name" value="PROTEIN RHSA-RELATED"/>
    <property type="match status" value="1"/>
</dbReference>
<dbReference type="OrthoDB" id="2972467at2"/>
<evidence type="ECO:0008006" key="4">
    <source>
        <dbReference type="Google" id="ProtNLM"/>
    </source>
</evidence>
<feature type="compositionally biased region" description="Basic and acidic residues" evidence="1">
    <location>
        <begin position="328"/>
        <end position="341"/>
    </location>
</feature>
<comment type="caution">
    <text evidence="2">The sequence shown here is derived from an EMBL/GenBank/DDBJ whole genome shotgun (WGS) entry which is preliminary data.</text>
</comment>
<dbReference type="InterPro" id="IPR050708">
    <property type="entry name" value="T6SS_VgrG/RHS"/>
</dbReference>
<reference evidence="2" key="1">
    <citation type="submission" date="2018-12" db="EMBL/GenBank/DDBJ databases">
        <title>Draft genome sequence of Flaovobacterium columnare ARS1 isolated from channel catfish in Alabama.</title>
        <authorList>
            <person name="Cai W."/>
            <person name="Arias C."/>
        </authorList>
    </citation>
    <scope>NUCLEOTIDE SEQUENCE [LARGE SCALE GENOMIC DNA]</scope>
    <source>
        <strain evidence="2">ARS1</strain>
    </source>
</reference>
<evidence type="ECO:0000313" key="2">
    <source>
        <dbReference type="EMBL" id="RVU90812.1"/>
    </source>
</evidence>
<dbReference type="AlphaFoldDB" id="A0A437UB17"/>
<protein>
    <recommendedName>
        <fullName evidence="4">Phosphodiester glycosidase domain-containing protein</fullName>
    </recommendedName>
</protein>